<dbReference type="PANTHER" id="PTHR23315:SF63">
    <property type="entry name" value="U-BOX DOMAIN-CONTAINING PROTEIN 16"/>
    <property type="match status" value="1"/>
</dbReference>
<dbReference type="InterPro" id="IPR057623">
    <property type="entry name" value="PUB12-19-like_N"/>
</dbReference>
<proteinExistence type="predicted"/>
<keyword evidence="6" id="KW-0833">Ubl conjugation pathway</keyword>
<feature type="coiled-coil region" evidence="8">
    <location>
        <begin position="207"/>
        <end position="234"/>
    </location>
</feature>
<evidence type="ECO:0000256" key="2">
    <source>
        <dbReference type="ARBA" id="ARBA00004906"/>
    </source>
</evidence>
<dbReference type="Pfam" id="PF04564">
    <property type="entry name" value="U-box"/>
    <property type="match status" value="1"/>
</dbReference>
<name>A0A835K801_9ROSI</name>
<reference evidence="11 12" key="1">
    <citation type="submission" date="2020-10" db="EMBL/GenBank/DDBJ databases">
        <title>Plant Genome Project.</title>
        <authorList>
            <person name="Zhang R.-G."/>
        </authorList>
    </citation>
    <scope>NUCLEOTIDE SEQUENCE [LARGE SCALE GENOMIC DNA]</scope>
    <source>
        <strain evidence="11">FAFU-HL-1</strain>
        <tissue evidence="11">Leaf</tissue>
    </source>
</reference>
<evidence type="ECO:0000256" key="8">
    <source>
        <dbReference type="SAM" id="Coils"/>
    </source>
</evidence>
<evidence type="ECO:0000256" key="7">
    <source>
        <dbReference type="PROSITE-ProRule" id="PRU00259"/>
    </source>
</evidence>
<dbReference type="EMBL" id="JADGMS010000004">
    <property type="protein sequence ID" value="KAF9684840.1"/>
    <property type="molecule type" value="Genomic_DNA"/>
</dbReference>
<comment type="catalytic activity">
    <reaction evidence="1">
        <text>S-ubiquitinyl-[E2 ubiquitin-conjugating enzyme]-L-cysteine + [acceptor protein]-L-lysine = [E2 ubiquitin-conjugating enzyme]-L-cysteine + N(6)-ubiquitinyl-[acceptor protein]-L-lysine.</text>
        <dbReference type="EC" id="2.3.2.27"/>
    </reaction>
</comment>
<dbReference type="Pfam" id="PF25368">
    <property type="entry name" value="PUB10_N"/>
    <property type="match status" value="1"/>
</dbReference>
<keyword evidence="8" id="KW-0175">Coiled coil</keyword>
<evidence type="ECO:0000256" key="4">
    <source>
        <dbReference type="ARBA" id="ARBA00022679"/>
    </source>
</evidence>
<dbReference type="Pfam" id="PF25598">
    <property type="entry name" value="ARM_PUB"/>
    <property type="match status" value="1"/>
</dbReference>
<evidence type="ECO:0000313" key="12">
    <source>
        <dbReference type="Proteomes" id="UP000657918"/>
    </source>
</evidence>
<evidence type="ECO:0000256" key="1">
    <source>
        <dbReference type="ARBA" id="ARBA00000900"/>
    </source>
</evidence>
<evidence type="ECO:0000256" key="5">
    <source>
        <dbReference type="ARBA" id="ARBA00022737"/>
    </source>
</evidence>
<dbReference type="Gene3D" id="1.25.10.10">
    <property type="entry name" value="Leucine-rich Repeat Variant"/>
    <property type="match status" value="1"/>
</dbReference>
<dbReference type="FunFam" id="1.25.10.10:FF:001089">
    <property type="entry name" value="RING-type E3 ubiquitin transferase"/>
    <property type="match status" value="1"/>
</dbReference>
<dbReference type="InterPro" id="IPR013083">
    <property type="entry name" value="Znf_RING/FYVE/PHD"/>
</dbReference>
<dbReference type="InterPro" id="IPR011989">
    <property type="entry name" value="ARM-like"/>
</dbReference>
<dbReference type="Gene3D" id="3.30.40.10">
    <property type="entry name" value="Zinc/RING finger domain, C3HC4 (zinc finger)"/>
    <property type="match status" value="1"/>
</dbReference>
<comment type="caution">
    <text evidence="11">The sequence shown here is derived from an EMBL/GenBank/DDBJ whole genome shotgun (WGS) entry which is preliminary data.</text>
</comment>
<dbReference type="UniPathway" id="UPA00143"/>
<dbReference type="SMART" id="SM00504">
    <property type="entry name" value="Ubox"/>
    <property type="match status" value="1"/>
</dbReference>
<keyword evidence="4" id="KW-0808">Transferase</keyword>
<dbReference type="GO" id="GO:0016567">
    <property type="term" value="P:protein ubiquitination"/>
    <property type="evidence" value="ECO:0007669"/>
    <property type="project" value="UniProtKB-UniPathway"/>
</dbReference>
<dbReference type="SUPFAM" id="SSF57850">
    <property type="entry name" value="RING/U-box"/>
    <property type="match status" value="1"/>
</dbReference>
<evidence type="ECO:0000313" key="11">
    <source>
        <dbReference type="EMBL" id="KAF9684840.1"/>
    </source>
</evidence>
<dbReference type="FunFam" id="3.30.40.10:FF:000114">
    <property type="entry name" value="RING-type E3 ubiquitin transferase"/>
    <property type="match status" value="1"/>
</dbReference>
<dbReference type="PANTHER" id="PTHR23315">
    <property type="entry name" value="U BOX DOMAIN-CONTAINING"/>
    <property type="match status" value="1"/>
</dbReference>
<feature type="region of interest" description="Disordered" evidence="9">
    <location>
        <begin position="792"/>
        <end position="811"/>
    </location>
</feature>
<protein>
    <recommendedName>
        <fullName evidence="3">RING-type E3 ubiquitin transferase</fullName>
        <ecNumber evidence="3">2.3.2.27</ecNumber>
    </recommendedName>
</protein>
<dbReference type="PROSITE" id="PS51698">
    <property type="entry name" value="U_BOX"/>
    <property type="match status" value="1"/>
</dbReference>
<feature type="domain" description="U-box" evidence="10">
    <location>
        <begin position="267"/>
        <end position="341"/>
    </location>
</feature>
<sequence>MAIPPQVFPPRKRRPSAGAFLPPKFSDQRLLQSLFLLSHEISSLNPLQFLLKRNSSSIIRKTKILAFLFEELLEKPILVLSPTLLCFEEMYLVLQRIKTLLEDCVNGSKMWLLMQSESVANNFHELTAELATLLDIFPVKEVEVSEEVEELFVLLRKQCSQAKVFVDKRDSSLRIEVLTMLDRIQKEIVPDHSKLAEILDFLGLPNSLSCKEEIENLEEEVQNQQDEKAKADVIALIGLVRYAKCVLFEPLTPGSDSKTRKSASDANIPADFRCPISLDLMRDPVVVATGQTYDRESINLWIESGHSTCPKTGQALVHTSLIPNHALKNLIAMWCREQKIPFETAEGNDRVNGVIKNKAALEATKMTASFLVSKMAASQSMEEVNGVIYELRTLAKSNSDSRACIAEAGAIPVLARYLGSDVGAGPLNLQVNAVTAMLNLSILEANKTKIMENGRALNGVIEVLRTGATWEAKGNAAATIFSLSCVHSHRKRLGRKTRVIKGLMDLAKSGPAGPQRDALVAILNLAGDREAVRRLVEEGVVAVVKEVIDVLPVEATAILEMVVRRGGIMAVAAAHNTIKKLGTMMREGSETARESAAATLVTICRKGGAEMVIELASIIGIERIIWELMESGTMRARRKASSLLRIVRRWAAGLDVDFLEGRSAVATPSSSSSRVMAFKVEERVSKVKCPYQKHPLLPLKLFAFSQPSPCFCEKIQLCNMGGFNKINGAAILMLLLAMVMSQPSHARLLGGSHLRNFDATQQGPDLAFSGGNDVSEGEEGVNKYRPLLLNLLPKGPLPPSGPSKRTNNFDM</sequence>
<dbReference type="Proteomes" id="UP000657918">
    <property type="component" value="Chromosome 4"/>
</dbReference>
<dbReference type="InterPro" id="IPR003613">
    <property type="entry name" value="Ubox_domain"/>
</dbReference>
<evidence type="ECO:0000256" key="9">
    <source>
        <dbReference type="SAM" id="MobiDB-lite"/>
    </source>
</evidence>
<accession>A0A835K801</accession>
<dbReference type="InterPro" id="IPR045210">
    <property type="entry name" value="RING-Ubox_PUB"/>
</dbReference>
<dbReference type="GO" id="GO:0061630">
    <property type="term" value="F:ubiquitin protein ligase activity"/>
    <property type="evidence" value="ECO:0007669"/>
    <property type="project" value="UniProtKB-EC"/>
</dbReference>
<dbReference type="CDD" id="cd16664">
    <property type="entry name" value="RING-Ubox_PUB"/>
    <property type="match status" value="1"/>
</dbReference>
<organism evidence="11 12">
    <name type="scientific">Salix dunnii</name>
    <dbReference type="NCBI Taxonomy" id="1413687"/>
    <lineage>
        <taxon>Eukaryota</taxon>
        <taxon>Viridiplantae</taxon>
        <taxon>Streptophyta</taxon>
        <taxon>Embryophyta</taxon>
        <taxon>Tracheophyta</taxon>
        <taxon>Spermatophyta</taxon>
        <taxon>Magnoliopsida</taxon>
        <taxon>eudicotyledons</taxon>
        <taxon>Gunneridae</taxon>
        <taxon>Pentapetalae</taxon>
        <taxon>rosids</taxon>
        <taxon>fabids</taxon>
        <taxon>Malpighiales</taxon>
        <taxon>Salicaceae</taxon>
        <taxon>Saliceae</taxon>
        <taxon>Salix</taxon>
    </lineage>
</organism>
<keyword evidence="5" id="KW-0677">Repeat</keyword>
<dbReference type="PROSITE" id="PS50176">
    <property type="entry name" value="ARM_REPEAT"/>
    <property type="match status" value="1"/>
</dbReference>
<evidence type="ECO:0000256" key="3">
    <source>
        <dbReference type="ARBA" id="ARBA00012483"/>
    </source>
</evidence>
<dbReference type="InterPro" id="IPR016024">
    <property type="entry name" value="ARM-type_fold"/>
</dbReference>
<dbReference type="EC" id="2.3.2.27" evidence="3"/>
<comment type="pathway">
    <text evidence="2">Protein modification; protein ubiquitination.</text>
</comment>
<dbReference type="AlphaFoldDB" id="A0A835K801"/>
<dbReference type="SUPFAM" id="SSF48371">
    <property type="entry name" value="ARM repeat"/>
    <property type="match status" value="1"/>
</dbReference>
<keyword evidence="12" id="KW-1185">Reference proteome</keyword>
<evidence type="ECO:0000259" key="10">
    <source>
        <dbReference type="PROSITE" id="PS51698"/>
    </source>
</evidence>
<evidence type="ECO:0000256" key="6">
    <source>
        <dbReference type="ARBA" id="ARBA00022786"/>
    </source>
</evidence>
<dbReference type="OrthoDB" id="629492at2759"/>
<dbReference type="InterPro" id="IPR000225">
    <property type="entry name" value="Armadillo"/>
</dbReference>
<feature type="repeat" description="ARM" evidence="7">
    <location>
        <begin position="409"/>
        <end position="455"/>
    </location>
</feature>
<dbReference type="InterPro" id="IPR058678">
    <property type="entry name" value="ARM_PUB"/>
</dbReference>
<gene>
    <name evidence="11" type="ORF">SADUNF_Sadunf04G0160400</name>
</gene>